<proteinExistence type="predicted"/>
<organism evidence="1 2">
    <name type="scientific">Ensete ventricosum</name>
    <name type="common">Abyssinian banana</name>
    <name type="synonym">Musa ensete</name>
    <dbReference type="NCBI Taxonomy" id="4639"/>
    <lineage>
        <taxon>Eukaryota</taxon>
        <taxon>Viridiplantae</taxon>
        <taxon>Streptophyta</taxon>
        <taxon>Embryophyta</taxon>
        <taxon>Tracheophyta</taxon>
        <taxon>Spermatophyta</taxon>
        <taxon>Magnoliopsida</taxon>
        <taxon>Liliopsida</taxon>
        <taxon>Zingiberales</taxon>
        <taxon>Musaceae</taxon>
        <taxon>Ensete</taxon>
    </lineage>
</organism>
<accession>A0A426XLI9</accession>
<dbReference type="EMBL" id="AMZH03019447">
    <property type="protein sequence ID" value="RRT40347.1"/>
    <property type="molecule type" value="Genomic_DNA"/>
</dbReference>
<reference evidence="1 2" key="1">
    <citation type="journal article" date="2014" name="Agronomy (Basel)">
        <title>A Draft Genome Sequence for Ensete ventricosum, the Drought-Tolerant Tree Against Hunger.</title>
        <authorList>
            <person name="Harrison J."/>
            <person name="Moore K.A."/>
            <person name="Paszkiewicz K."/>
            <person name="Jones T."/>
            <person name="Grant M."/>
            <person name="Ambacheew D."/>
            <person name="Muzemil S."/>
            <person name="Studholme D.J."/>
        </authorList>
    </citation>
    <scope>NUCLEOTIDE SEQUENCE [LARGE SCALE GENOMIC DNA]</scope>
</reference>
<protein>
    <submittedName>
        <fullName evidence="1">Uncharacterized protein</fullName>
    </submittedName>
</protein>
<dbReference type="Proteomes" id="UP000287651">
    <property type="component" value="Unassembled WGS sequence"/>
</dbReference>
<evidence type="ECO:0000313" key="1">
    <source>
        <dbReference type="EMBL" id="RRT40347.1"/>
    </source>
</evidence>
<sequence length="50" mass="5625">MIPLLPLQEFISLTSIQGKLCASTSYSIFYDDSLHAAWILHQVPPKFLCS</sequence>
<evidence type="ECO:0000313" key="2">
    <source>
        <dbReference type="Proteomes" id="UP000287651"/>
    </source>
</evidence>
<gene>
    <name evidence="1" type="ORF">B296_00033201</name>
</gene>
<name>A0A426XLI9_ENSVE</name>
<dbReference type="AlphaFoldDB" id="A0A426XLI9"/>
<comment type="caution">
    <text evidence="1">The sequence shown here is derived from an EMBL/GenBank/DDBJ whole genome shotgun (WGS) entry which is preliminary data.</text>
</comment>